<protein>
    <submittedName>
        <fullName evidence="4">Ankyrin repeat-containing domain protein</fullName>
    </submittedName>
</protein>
<keyword evidence="2 3" id="KW-0040">ANK repeat</keyword>
<dbReference type="Gene3D" id="1.25.40.20">
    <property type="entry name" value="Ankyrin repeat-containing domain"/>
    <property type="match status" value="3"/>
</dbReference>
<dbReference type="AlphaFoldDB" id="A0A162J839"/>
<dbReference type="OrthoDB" id="4860873at2759"/>
<sequence>MTSTNIAQPGYLTRLPAINDINGIEGALSAGANVNALYKPGKEERKKLLGTGEFNPSGGFMPLHLAAITGSRDAAAYLVEQGANLDAATDDEEVTAFWLAAGLKSPAMMRLLHSKGSDIDHGDEDGITPLHLSSMRGNEEIVECLLDLGASIHAKARFAEDDTALAKAARAGKIEVCRLLLEKGSDINYRNRKGRTPLHIATFEDNQALVEFLLQRGAKVDLTEDRYSRTPLLMAAHRGNISLVRLLHTKGGDINHADRDGQTALHRAALITDLELAQYLLKHNADVHKQDSRGNIALGLAAQAAAMTLWNYDYFSQGAFIHDPQEKASRSKEIYELLLKGGSNKFHENDEGENPEELYQKTLTWCRGI</sequence>
<name>A0A162J839_CORDF</name>
<evidence type="ECO:0000256" key="2">
    <source>
        <dbReference type="ARBA" id="ARBA00023043"/>
    </source>
</evidence>
<dbReference type="STRING" id="1081108.A0A162J839"/>
<keyword evidence="5" id="KW-1185">Reference proteome</keyword>
<accession>A0A162J839</accession>
<dbReference type="PRINTS" id="PR01415">
    <property type="entry name" value="ANKYRIN"/>
</dbReference>
<dbReference type="SUPFAM" id="SSF48403">
    <property type="entry name" value="Ankyrin repeat"/>
    <property type="match status" value="1"/>
</dbReference>
<keyword evidence="1" id="KW-0677">Repeat</keyword>
<feature type="repeat" description="ANK" evidence="3">
    <location>
        <begin position="260"/>
        <end position="292"/>
    </location>
</feature>
<dbReference type="EMBL" id="AZHF01000014">
    <property type="protein sequence ID" value="OAA65142.1"/>
    <property type="molecule type" value="Genomic_DNA"/>
</dbReference>
<dbReference type="PROSITE" id="PS50297">
    <property type="entry name" value="ANK_REP_REGION"/>
    <property type="match status" value="6"/>
</dbReference>
<gene>
    <name evidence="4" type="ORF">LEL_10589</name>
</gene>
<reference evidence="4 5" key="1">
    <citation type="journal article" date="2016" name="Genome Biol. Evol.">
        <title>Divergent and convergent evolution of fungal pathogenicity.</title>
        <authorList>
            <person name="Shang Y."/>
            <person name="Xiao G."/>
            <person name="Zheng P."/>
            <person name="Cen K."/>
            <person name="Zhan S."/>
            <person name="Wang C."/>
        </authorList>
    </citation>
    <scope>NUCLEOTIDE SEQUENCE [LARGE SCALE GENOMIC DNA]</scope>
    <source>
        <strain evidence="4 5">RCEF 1005</strain>
    </source>
</reference>
<dbReference type="Pfam" id="PF12796">
    <property type="entry name" value="Ank_2"/>
    <property type="match status" value="3"/>
</dbReference>
<proteinExistence type="predicted"/>
<evidence type="ECO:0000313" key="4">
    <source>
        <dbReference type="EMBL" id="OAA65142.1"/>
    </source>
</evidence>
<comment type="caution">
    <text evidence="4">The sequence shown here is derived from an EMBL/GenBank/DDBJ whole genome shotgun (WGS) entry which is preliminary data.</text>
</comment>
<evidence type="ECO:0000313" key="5">
    <source>
        <dbReference type="Proteomes" id="UP000076881"/>
    </source>
</evidence>
<evidence type="ECO:0000256" key="3">
    <source>
        <dbReference type="PROSITE-ProRule" id="PRU00023"/>
    </source>
</evidence>
<dbReference type="PROSITE" id="PS50088">
    <property type="entry name" value="ANK_REPEAT"/>
    <property type="match status" value="6"/>
</dbReference>
<feature type="repeat" description="ANK" evidence="3">
    <location>
        <begin position="160"/>
        <end position="192"/>
    </location>
</feature>
<feature type="repeat" description="ANK" evidence="3">
    <location>
        <begin position="58"/>
        <end position="90"/>
    </location>
</feature>
<dbReference type="Proteomes" id="UP000076881">
    <property type="component" value="Unassembled WGS sequence"/>
</dbReference>
<organism evidence="4 5">
    <name type="scientific">Akanthomyces lecanii RCEF 1005</name>
    <dbReference type="NCBI Taxonomy" id="1081108"/>
    <lineage>
        <taxon>Eukaryota</taxon>
        <taxon>Fungi</taxon>
        <taxon>Dikarya</taxon>
        <taxon>Ascomycota</taxon>
        <taxon>Pezizomycotina</taxon>
        <taxon>Sordariomycetes</taxon>
        <taxon>Hypocreomycetidae</taxon>
        <taxon>Hypocreales</taxon>
        <taxon>Cordycipitaceae</taxon>
        <taxon>Akanthomyces</taxon>
        <taxon>Cordyceps confragosa</taxon>
    </lineage>
</organism>
<dbReference type="SMART" id="SM00248">
    <property type="entry name" value="ANK"/>
    <property type="match status" value="7"/>
</dbReference>
<feature type="repeat" description="ANK" evidence="3">
    <location>
        <begin position="125"/>
        <end position="157"/>
    </location>
</feature>
<dbReference type="InterPro" id="IPR036770">
    <property type="entry name" value="Ankyrin_rpt-contain_sf"/>
</dbReference>
<feature type="repeat" description="ANK" evidence="3">
    <location>
        <begin position="193"/>
        <end position="225"/>
    </location>
</feature>
<feature type="repeat" description="ANK" evidence="3">
    <location>
        <begin position="227"/>
        <end position="259"/>
    </location>
</feature>
<dbReference type="InterPro" id="IPR002110">
    <property type="entry name" value="Ankyrin_rpt"/>
</dbReference>
<dbReference type="PANTHER" id="PTHR24171">
    <property type="entry name" value="ANKYRIN REPEAT DOMAIN-CONTAINING PROTEIN 39-RELATED"/>
    <property type="match status" value="1"/>
</dbReference>
<evidence type="ECO:0000256" key="1">
    <source>
        <dbReference type="ARBA" id="ARBA00022737"/>
    </source>
</evidence>